<dbReference type="AlphaFoldDB" id="A0A1G4IJM1"/>
<keyword evidence="3" id="KW-1185">Reference proteome</keyword>
<accession>A0A1G4IJM1</accession>
<protein>
    <submittedName>
        <fullName evidence="2">Uncharacterized protein</fullName>
    </submittedName>
</protein>
<feature type="region of interest" description="Disordered" evidence="1">
    <location>
        <begin position="1"/>
        <end position="23"/>
    </location>
</feature>
<gene>
    <name evidence="2" type="ORF">TEOVI_000431800</name>
</gene>
<dbReference type="PANTHER" id="PTHR36688:SF2">
    <property type="entry name" value="ENDONUCLEASE_EXONUCLEASE_PHOSPHATASE DOMAIN-CONTAINING PROTEIN"/>
    <property type="match status" value="1"/>
</dbReference>
<sequence length="261" mass="29495">MKRSAKGADALNNAATRGIQKAKKRTIPKGNYVGPPFSTLELMNLDKMVRECKDKRKRDALIRWRRKVLANTALDRWKENVSKPATTDLASWNLKKLIYALRILTSPALLVNGHPLTKHQKAQGMANMYKARSTKTPHASGMKIPRTRRSALRPITEAGLEVALRDLYSGKTAGDYAIHCEELKLLEKVTKKCVLRLFNCSLRTERVQAKWRHGIIVPLLKPNKSASSVASFRSATLTRTLDKLMEHFVARRVRGCIEDNL</sequence>
<reference evidence="2" key="1">
    <citation type="submission" date="2016-09" db="EMBL/GenBank/DDBJ databases">
        <authorList>
            <person name="Hebert L."/>
            <person name="Moumen B."/>
        </authorList>
    </citation>
    <scope>NUCLEOTIDE SEQUENCE [LARGE SCALE GENOMIC DNA]</scope>
    <source>
        <strain evidence="2">OVI</strain>
    </source>
</reference>
<organism evidence="2 3">
    <name type="scientific">Trypanosoma equiperdum</name>
    <dbReference type="NCBI Taxonomy" id="5694"/>
    <lineage>
        <taxon>Eukaryota</taxon>
        <taxon>Discoba</taxon>
        <taxon>Euglenozoa</taxon>
        <taxon>Kinetoplastea</taxon>
        <taxon>Metakinetoplastina</taxon>
        <taxon>Trypanosomatida</taxon>
        <taxon>Trypanosomatidae</taxon>
        <taxon>Trypanosoma</taxon>
    </lineage>
</organism>
<dbReference type="InterPro" id="IPR052560">
    <property type="entry name" value="RdDP_mobile_element"/>
</dbReference>
<dbReference type="GeneID" id="92378258"/>
<proteinExistence type="predicted"/>
<evidence type="ECO:0000256" key="1">
    <source>
        <dbReference type="SAM" id="MobiDB-lite"/>
    </source>
</evidence>
<name>A0A1G4IJM1_TRYEQ</name>
<dbReference type="EMBL" id="CZPT02001908">
    <property type="protein sequence ID" value="SCU72740.1"/>
    <property type="molecule type" value="Genomic_DNA"/>
</dbReference>
<comment type="caution">
    <text evidence="2">The sequence shown here is derived from an EMBL/GenBank/DDBJ whole genome shotgun (WGS) entry which is preliminary data.</text>
</comment>
<dbReference type="RefSeq" id="XP_067083200.1">
    <property type="nucleotide sequence ID" value="XM_067227099.1"/>
</dbReference>
<dbReference type="PANTHER" id="PTHR36688">
    <property type="entry name" value="ENDO/EXONUCLEASE/PHOSPHATASE DOMAIN-CONTAINING PROTEIN"/>
    <property type="match status" value="1"/>
</dbReference>
<dbReference type="VEuPathDB" id="TriTrypDB:TEOVI_000431800"/>
<dbReference type="Proteomes" id="UP000195570">
    <property type="component" value="Unassembled WGS sequence"/>
</dbReference>
<evidence type="ECO:0000313" key="3">
    <source>
        <dbReference type="Proteomes" id="UP000195570"/>
    </source>
</evidence>
<evidence type="ECO:0000313" key="2">
    <source>
        <dbReference type="EMBL" id="SCU72740.1"/>
    </source>
</evidence>